<reference evidence="9 10" key="1">
    <citation type="journal article" date="2009" name="Int. J. Syst. Evol. Microbiol.">
        <title>Paenibacillus contaminans sp. nov., isolated from a contaminated laboratory plate.</title>
        <authorList>
            <person name="Chou J.H."/>
            <person name="Lee J.H."/>
            <person name="Lin M.C."/>
            <person name="Chang P.S."/>
            <person name="Arun A.B."/>
            <person name="Young C.C."/>
            <person name="Chen W.M."/>
        </authorList>
    </citation>
    <scope>NUCLEOTIDE SEQUENCE [LARGE SCALE GENOMIC DNA]</scope>
    <source>
        <strain evidence="9 10">CKOBP-6</strain>
    </source>
</reference>
<evidence type="ECO:0000259" key="8">
    <source>
        <dbReference type="Pfam" id="PF08281"/>
    </source>
</evidence>
<dbReference type="CDD" id="cd06171">
    <property type="entry name" value="Sigma70_r4"/>
    <property type="match status" value="1"/>
</dbReference>
<dbReference type="NCBIfam" id="TIGR02937">
    <property type="entry name" value="sigma70-ECF"/>
    <property type="match status" value="1"/>
</dbReference>
<keyword evidence="4 6" id="KW-0238">DNA-binding</keyword>
<dbReference type="Proteomes" id="UP000250369">
    <property type="component" value="Unassembled WGS sequence"/>
</dbReference>
<dbReference type="Pfam" id="PF04542">
    <property type="entry name" value="Sigma70_r2"/>
    <property type="match status" value="1"/>
</dbReference>
<dbReference type="InterPro" id="IPR013324">
    <property type="entry name" value="RNA_pol_sigma_r3/r4-like"/>
</dbReference>
<dbReference type="InterPro" id="IPR013249">
    <property type="entry name" value="RNA_pol_sigma70_r4_t2"/>
</dbReference>
<keyword evidence="10" id="KW-1185">Reference proteome</keyword>
<keyword evidence="3 6" id="KW-0731">Sigma factor</keyword>
<dbReference type="Pfam" id="PF08281">
    <property type="entry name" value="Sigma70_r4_2"/>
    <property type="match status" value="1"/>
</dbReference>
<dbReference type="InterPro" id="IPR007627">
    <property type="entry name" value="RNA_pol_sigma70_r2"/>
</dbReference>
<evidence type="ECO:0000256" key="3">
    <source>
        <dbReference type="ARBA" id="ARBA00023082"/>
    </source>
</evidence>
<dbReference type="InterPro" id="IPR000838">
    <property type="entry name" value="RNA_pol_sigma70_ECF_CS"/>
</dbReference>
<dbReference type="AlphaFoldDB" id="A0A329MMU9"/>
<dbReference type="EMBL" id="QMFB01000006">
    <property type="protein sequence ID" value="RAV20940.1"/>
    <property type="molecule type" value="Genomic_DNA"/>
</dbReference>
<dbReference type="PANTHER" id="PTHR43133">
    <property type="entry name" value="RNA POLYMERASE ECF-TYPE SIGMA FACTO"/>
    <property type="match status" value="1"/>
</dbReference>
<dbReference type="PANTHER" id="PTHR43133:SF51">
    <property type="entry name" value="RNA POLYMERASE SIGMA FACTOR"/>
    <property type="match status" value="1"/>
</dbReference>
<comment type="caution">
    <text evidence="9">The sequence shown here is derived from an EMBL/GenBank/DDBJ whole genome shotgun (WGS) entry which is preliminary data.</text>
</comment>
<dbReference type="InterPro" id="IPR013325">
    <property type="entry name" value="RNA_pol_sigma_r2"/>
</dbReference>
<evidence type="ECO:0000256" key="6">
    <source>
        <dbReference type="RuleBase" id="RU000716"/>
    </source>
</evidence>
<comment type="similarity">
    <text evidence="1 6">Belongs to the sigma-70 factor family. ECF subfamily.</text>
</comment>
<dbReference type="GO" id="GO:0006950">
    <property type="term" value="P:response to stress"/>
    <property type="evidence" value="ECO:0007669"/>
    <property type="project" value="UniProtKB-ARBA"/>
</dbReference>
<dbReference type="Gene3D" id="1.10.10.10">
    <property type="entry name" value="Winged helix-like DNA-binding domain superfamily/Winged helix DNA-binding domain"/>
    <property type="match status" value="1"/>
</dbReference>
<feature type="domain" description="RNA polymerase sigma factor 70 region 4 type 2" evidence="8">
    <location>
        <begin position="169"/>
        <end position="219"/>
    </location>
</feature>
<dbReference type="GO" id="GO:0016987">
    <property type="term" value="F:sigma factor activity"/>
    <property type="evidence" value="ECO:0007669"/>
    <property type="project" value="UniProtKB-KW"/>
</dbReference>
<protein>
    <recommendedName>
        <fullName evidence="6">RNA polymerase sigma factor</fullName>
    </recommendedName>
</protein>
<keyword evidence="2 6" id="KW-0805">Transcription regulation</keyword>
<dbReference type="InterPro" id="IPR039425">
    <property type="entry name" value="RNA_pol_sigma-70-like"/>
</dbReference>
<evidence type="ECO:0000313" key="10">
    <source>
        <dbReference type="Proteomes" id="UP000250369"/>
    </source>
</evidence>
<evidence type="ECO:0000313" key="9">
    <source>
        <dbReference type="EMBL" id="RAV20940.1"/>
    </source>
</evidence>
<keyword evidence="5 6" id="KW-0804">Transcription</keyword>
<dbReference type="InterPro" id="IPR014284">
    <property type="entry name" value="RNA_pol_sigma-70_dom"/>
</dbReference>
<organism evidence="9 10">
    <name type="scientific">Paenibacillus contaminans</name>
    <dbReference type="NCBI Taxonomy" id="450362"/>
    <lineage>
        <taxon>Bacteria</taxon>
        <taxon>Bacillati</taxon>
        <taxon>Bacillota</taxon>
        <taxon>Bacilli</taxon>
        <taxon>Bacillales</taxon>
        <taxon>Paenibacillaceae</taxon>
        <taxon>Paenibacillus</taxon>
    </lineage>
</organism>
<evidence type="ECO:0000259" key="7">
    <source>
        <dbReference type="Pfam" id="PF04542"/>
    </source>
</evidence>
<dbReference type="GO" id="GO:0003677">
    <property type="term" value="F:DNA binding"/>
    <property type="evidence" value="ECO:0007669"/>
    <property type="project" value="UniProtKB-KW"/>
</dbReference>
<dbReference type="SUPFAM" id="SSF88946">
    <property type="entry name" value="Sigma2 domain of RNA polymerase sigma factors"/>
    <property type="match status" value="1"/>
</dbReference>
<feature type="domain" description="RNA polymerase sigma-70 region 2" evidence="7">
    <location>
        <begin position="41"/>
        <end position="109"/>
    </location>
</feature>
<evidence type="ECO:0000256" key="2">
    <source>
        <dbReference type="ARBA" id="ARBA00023015"/>
    </source>
</evidence>
<evidence type="ECO:0000256" key="1">
    <source>
        <dbReference type="ARBA" id="ARBA00010641"/>
    </source>
</evidence>
<proteinExistence type="inferred from homology"/>
<dbReference type="Gene3D" id="1.10.1740.10">
    <property type="match status" value="1"/>
</dbReference>
<dbReference type="GO" id="GO:0006352">
    <property type="term" value="P:DNA-templated transcription initiation"/>
    <property type="evidence" value="ECO:0007669"/>
    <property type="project" value="InterPro"/>
</dbReference>
<gene>
    <name evidence="9" type="ORF">DQG23_12680</name>
</gene>
<dbReference type="PROSITE" id="PS01063">
    <property type="entry name" value="SIGMA70_ECF"/>
    <property type="match status" value="1"/>
</dbReference>
<accession>A0A329MMU9</accession>
<name>A0A329MMU9_9BACL</name>
<dbReference type="InterPro" id="IPR036388">
    <property type="entry name" value="WH-like_DNA-bd_sf"/>
</dbReference>
<evidence type="ECO:0000256" key="5">
    <source>
        <dbReference type="ARBA" id="ARBA00023163"/>
    </source>
</evidence>
<evidence type="ECO:0000256" key="4">
    <source>
        <dbReference type="ARBA" id="ARBA00023125"/>
    </source>
</evidence>
<sequence>MRSASNRNRKGVITVSERSNEEIAGLARLARSGDAGAFGELVRLHRTKAFGIAKRITRDPQTAEDIVQDALIRAFRHIDRLADAERFAPWLSRIVRNEALMSLRRSSRRAKESTFSDLTGTNENREENVTANRINDLDGLLYRLSRSARAGDETDEPENAYMRQEFFAAVHRMLHGLSLRERDVFEAFFYRQLGPQEIAQALGLTEANVYKLLARSRRKAKAERVREYLRDSIDASKGSAGAVLAMRIPPEAWKSCETSLAVCVHQWLLHAGYRDEELSDVMGRTGQAFRLCVETGSIDVSGPSMYFWEPVFAEGLANAGLRVRFAGDGGAAPTAYMLREAVMLARSEIAARRPVIAWDMFQPGFGLLFGFDDAGQLFTGDDGSGAKRLSYDRLGRGKAGGVFVMALERDAGKRDERQTLRHTIGMIAAHAYGELTFPGYACGFAAYDVWIRRLREGAADPLGNAYTIRVAADARLHAIRFLRGFEGRLEGAAGRLAFEAEGHYYETAGCFARLSALFPFPEGGSLADTETARTAAKLLQEAKEHEEAGLESLMRLARLL</sequence>
<dbReference type="SUPFAM" id="SSF88659">
    <property type="entry name" value="Sigma3 and sigma4 domains of RNA polymerase sigma factors"/>
    <property type="match status" value="1"/>
</dbReference>